<name>A0ABT5WWF0_9SPHN</name>
<reference evidence="1 2" key="1">
    <citation type="submission" date="2023-03" db="EMBL/GenBank/DDBJ databases">
        <title>NovoSphingobium album sp. nov. isolated from polycyclic aromatic hydrocarbons- and heavy-metal polluted soil.</title>
        <authorList>
            <person name="Liu Z."/>
            <person name="Wang K."/>
        </authorList>
    </citation>
    <scope>NUCLEOTIDE SEQUENCE [LARGE SCALE GENOMIC DNA]</scope>
    <source>
        <strain evidence="1 2">H3SJ31-1</strain>
    </source>
</reference>
<dbReference type="EMBL" id="JARESE010000076">
    <property type="protein sequence ID" value="MDE8654222.1"/>
    <property type="molecule type" value="Genomic_DNA"/>
</dbReference>
<keyword evidence="2" id="KW-1185">Reference proteome</keyword>
<protein>
    <submittedName>
        <fullName evidence="1">Uncharacterized protein</fullName>
    </submittedName>
</protein>
<evidence type="ECO:0000313" key="2">
    <source>
        <dbReference type="Proteomes" id="UP001216253"/>
    </source>
</evidence>
<dbReference type="Proteomes" id="UP001216253">
    <property type="component" value="Unassembled WGS sequence"/>
</dbReference>
<comment type="caution">
    <text evidence="1">The sequence shown here is derived from an EMBL/GenBank/DDBJ whole genome shotgun (WGS) entry which is preliminary data.</text>
</comment>
<sequence length="100" mass="11132">MSDITHRQTRGSERSAFDGAQEEDVLHAFLFRLAESRQYGLSSDAKGRSLPRGSPEVSAWVFIRPIDLVAGESRVEFDSEEAARSLRRDGYALVGCMVAR</sequence>
<dbReference type="RefSeq" id="WP_275230343.1">
    <property type="nucleotide sequence ID" value="NZ_JARESE010000076.1"/>
</dbReference>
<evidence type="ECO:0000313" key="1">
    <source>
        <dbReference type="EMBL" id="MDE8654222.1"/>
    </source>
</evidence>
<organism evidence="1 2">
    <name type="scientific">Novosphingobium album</name>
    <name type="common">ex Liu et al. 2023</name>
    <dbReference type="NCBI Taxonomy" id="3031130"/>
    <lineage>
        <taxon>Bacteria</taxon>
        <taxon>Pseudomonadati</taxon>
        <taxon>Pseudomonadota</taxon>
        <taxon>Alphaproteobacteria</taxon>
        <taxon>Sphingomonadales</taxon>
        <taxon>Sphingomonadaceae</taxon>
        <taxon>Novosphingobium</taxon>
    </lineage>
</organism>
<gene>
    <name evidence="1" type="ORF">PYV00_21230</name>
</gene>
<accession>A0ABT5WWF0</accession>
<proteinExistence type="predicted"/>